<dbReference type="KEGG" id="metu:GNH96_03335"/>
<dbReference type="RefSeq" id="WP_169602272.1">
    <property type="nucleotide sequence ID" value="NZ_CP046565.1"/>
</dbReference>
<evidence type="ECO:0000313" key="3">
    <source>
        <dbReference type="Proteomes" id="UP000503004"/>
    </source>
</evidence>
<evidence type="ECO:0000256" key="1">
    <source>
        <dbReference type="SAM" id="MobiDB-lite"/>
    </source>
</evidence>
<accession>A0A858Q5T4</accession>
<gene>
    <name evidence="2" type="ORF">GNH96_03335</name>
</gene>
<reference evidence="3" key="1">
    <citation type="submission" date="2019-12" db="EMBL/GenBank/DDBJ databases">
        <authorList>
            <person name="Awala S.I."/>
            <person name="Rhee S.K."/>
        </authorList>
    </citation>
    <scope>NUCLEOTIDE SEQUENCE [LARGE SCALE GENOMIC DNA]</scope>
    <source>
        <strain evidence="3">IM1</strain>
    </source>
</reference>
<dbReference type="EMBL" id="CP046565">
    <property type="protein sequence ID" value="QJD29096.1"/>
    <property type="molecule type" value="Genomic_DNA"/>
</dbReference>
<name>A0A858Q5T4_9GAMM</name>
<organism evidence="2 3">
    <name type="scientific">Methylococcus geothermalis</name>
    <dbReference type="NCBI Taxonomy" id="2681310"/>
    <lineage>
        <taxon>Bacteria</taxon>
        <taxon>Pseudomonadati</taxon>
        <taxon>Pseudomonadota</taxon>
        <taxon>Gammaproteobacteria</taxon>
        <taxon>Methylococcales</taxon>
        <taxon>Methylococcaceae</taxon>
        <taxon>Methylococcus</taxon>
    </lineage>
</organism>
<sequence>MLKVLQALQAVKHFLEAALSSAYLLFIELSRGKSRESEVPLGSGFRRSPESVATVRNAKGATGHTWMSEYAVNREPDRSRPLRLADAFRIDQKSWKTVSEQAGKSLEENSDMADIGGGLMAGH</sequence>
<dbReference type="Proteomes" id="UP000503004">
    <property type="component" value="Chromosome"/>
</dbReference>
<feature type="region of interest" description="Disordered" evidence="1">
    <location>
        <begin position="99"/>
        <end position="123"/>
    </location>
</feature>
<feature type="region of interest" description="Disordered" evidence="1">
    <location>
        <begin position="37"/>
        <end position="56"/>
    </location>
</feature>
<evidence type="ECO:0000313" key="2">
    <source>
        <dbReference type="EMBL" id="QJD29096.1"/>
    </source>
</evidence>
<proteinExistence type="predicted"/>
<keyword evidence="3" id="KW-1185">Reference proteome</keyword>
<protein>
    <submittedName>
        <fullName evidence="2">Uncharacterized protein</fullName>
    </submittedName>
</protein>
<dbReference type="AlphaFoldDB" id="A0A858Q5T4"/>